<dbReference type="RefSeq" id="WP_073316960.1">
    <property type="nucleotide sequence ID" value="NZ_FQWD01000001.1"/>
</dbReference>
<keyword evidence="3" id="KW-1185">Reference proteome</keyword>
<dbReference type="OrthoDB" id="6386954at2"/>
<sequence length="141" mass="15168">MCHSKKQRGSMLVITLFVILVLAFLGITMINLLSGTSQSVIYEVLGARAKFAAQSGLQRIAASAFPLNSPVAACNATVSSSAGLPQGDGLENCQYQAACTTTAITKQNQQYNYYRFVSTGVCQAGDIWVSRTLEMDAFEEQ</sequence>
<dbReference type="Proteomes" id="UP000184520">
    <property type="component" value="Unassembled WGS sequence"/>
</dbReference>
<evidence type="ECO:0000256" key="1">
    <source>
        <dbReference type="SAM" id="Phobius"/>
    </source>
</evidence>
<dbReference type="AlphaFoldDB" id="A0A1M5EFL1"/>
<protein>
    <submittedName>
        <fullName evidence="2">MSHA biogenesis protein MshP</fullName>
    </submittedName>
</protein>
<keyword evidence="1" id="KW-1133">Transmembrane helix</keyword>
<name>A0A1M5EFL1_9ALTE</name>
<organism evidence="2 3">
    <name type="scientific">Marisediminitalea aggregata</name>
    <dbReference type="NCBI Taxonomy" id="634436"/>
    <lineage>
        <taxon>Bacteria</taxon>
        <taxon>Pseudomonadati</taxon>
        <taxon>Pseudomonadota</taxon>
        <taxon>Gammaproteobacteria</taxon>
        <taxon>Alteromonadales</taxon>
        <taxon>Alteromonadaceae</taxon>
        <taxon>Marisediminitalea</taxon>
    </lineage>
</organism>
<keyword evidence="1" id="KW-0472">Membrane</keyword>
<reference evidence="3" key="1">
    <citation type="submission" date="2016-11" db="EMBL/GenBank/DDBJ databases">
        <authorList>
            <person name="Varghese N."/>
            <person name="Submissions S."/>
        </authorList>
    </citation>
    <scope>NUCLEOTIDE SEQUENCE [LARGE SCALE GENOMIC DNA]</scope>
    <source>
        <strain evidence="3">CGMCC 1.8995</strain>
    </source>
</reference>
<evidence type="ECO:0000313" key="3">
    <source>
        <dbReference type="Proteomes" id="UP000184520"/>
    </source>
</evidence>
<dbReference type="EMBL" id="FQWD01000001">
    <property type="protein sequence ID" value="SHF77852.1"/>
    <property type="molecule type" value="Genomic_DNA"/>
</dbReference>
<feature type="transmembrane region" description="Helical" evidence="1">
    <location>
        <begin position="12"/>
        <end position="33"/>
    </location>
</feature>
<proteinExistence type="predicted"/>
<keyword evidence="1" id="KW-0812">Transmembrane</keyword>
<accession>A0A1M5EFL1</accession>
<dbReference type="STRING" id="634436.SAMN05216361_0373"/>
<evidence type="ECO:0000313" key="2">
    <source>
        <dbReference type="EMBL" id="SHF77852.1"/>
    </source>
</evidence>
<gene>
    <name evidence="2" type="ORF">SAMN05216361_0373</name>
</gene>